<gene>
    <name evidence="9" type="ORF">SAMN04487977_103178</name>
</gene>
<keyword evidence="9" id="KW-0675">Receptor</keyword>
<dbReference type="InterPro" id="IPR036942">
    <property type="entry name" value="Beta-barrel_TonB_sf"/>
</dbReference>
<evidence type="ECO:0000256" key="6">
    <source>
        <dbReference type="ARBA" id="ARBA00023136"/>
    </source>
</evidence>
<dbReference type="GO" id="GO:0015344">
    <property type="term" value="F:siderophore uptake transmembrane transporter activity"/>
    <property type="evidence" value="ECO:0007669"/>
    <property type="project" value="TreeGrafter"/>
</dbReference>
<comment type="subcellular location">
    <subcellularLocation>
        <location evidence="1">Cell outer membrane</location>
        <topology evidence="1">Multi-pass membrane protein</topology>
    </subcellularLocation>
</comment>
<evidence type="ECO:0000259" key="8">
    <source>
        <dbReference type="Pfam" id="PF07715"/>
    </source>
</evidence>
<evidence type="ECO:0000313" key="10">
    <source>
        <dbReference type="Proteomes" id="UP000182360"/>
    </source>
</evidence>
<evidence type="ECO:0000256" key="2">
    <source>
        <dbReference type="ARBA" id="ARBA00022448"/>
    </source>
</evidence>
<evidence type="ECO:0000256" key="5">
    <source>
        <dbReference type="ARBA" id="ARBA00022729"/>
    </source>
</evidence>
<keyword evidence="6" id="KW-0472">Membrane</keyword>
<dbReference type="Gene3D" id="2.40.170.20">
    <property type="entry name" value="TonB-dependent receptor, beta-barrel domain"/>
    <property type="match status" value="1"/>
</dbReference>
<accession>A0A1H9EIL0</accession>
<keyword evidence="2" id="KW-0813">Transport</keyword>
<evidence type="ECO:0000256" key="3">
    <source>
        <dbReference type="ARBA" id="ARBA00022452"/>
    </source>
</evidence>
<dbReference type="PANTHER" id="PTHR30069">
    <property type="entry name" value="TONB-DEPENDENT OUTER MEMBRANE RECEPTOR"/>
    <property type="match status" value="1"/>
</dbReference>
<dbReference type="SUPFAM" id="SSF56935">
    <property type="entry name" value="Porins"/>
    <property type="match status" value="1"/>
</dbReference>
<dbReference type="Pfam" id="PF07715">
    <property type="entry name" value="Plug"/>
    <property type="match status" value="1"/>
</dbReference>
<dbReference type="InterPro" id="IPR039426">
    <property type="entry name" value="TonB-dep_rcpt-like"/>
</dbReference>
<dbReference type="GO" id="GO:0009279">
    <property type="term" value="C:cell outer membrane"/>
    <property type="evidence" value="ECO:0007669"/>
    <property type="project" value="UniProtKB-SubCell"/>
</dbReference>
<keyword evidence="5" id="KW-0732">Signal</keyword>
<evidence type="ECO:0000256" key="7">
    <source>
        <dbReference type="ARBA" id="ARBA00023237"/>
    </source>
</evidence>
<evidence type="ECO:0000256" key="1">
    <source>
        <dbReference type="ARBA" id="ARBA00004571"/>
    </source>
</evidence>
<evidence type="ECO:0000256" key="4">
    <source>
        <dbReference type="ARBA" id="ARBA00022692"/>
    </source>
</evidence>
<dbReference type="AlphaFoldDB" id="A0A1H9EIL0"/>
<feature type="domain" description="TonB-dependent receptor plug" evidence="8">
    <location>
        <begin position="46"/>
        <end position="142"/>
    </location>
</feature>
<keyword evidence="10" id="KW-1185">Reference proteome</keyword>
<dbReference type="Gene3D" id="2.170.130.10">
    <property type="entry name" value="TonB-dependent receptor, plug domain"/>
    <property type="match status" value="1"/>
</dbReference>
<proteinExistence type="predicted"/>
<dbReference type="InterPro" id="IPR012910">
    <property type="entry name" value="Plug_dom"/>
</dbReference>
<reference evidence="9 10" key="1">
    <citation type="submission" date="2016-10" db="EMBL/GenBank/DDBJ databases">
        <authorList>
            <person name="de Groot N.N."/>
        </authorList>
    </citation>
    <scope>NUCLEOTIDE SEQUENCE [LARGE SCALE GENOMIC DNA]</scope>
    <source>
        <strain evidence="9 10">B25</strain>
    </source>
</reference>
<protein>
    <submittedName>
        <fullName evidence="9">TonB dependent receptor</fullName>
    </submittedName>
</protein>
<organism evidence="9 10">
    <name type="scientific">Treponema bryantii</name>
    <dbReference type="NCBI Taxonomy" id="163"/>
    <lineage>
        <taxon>Bacteria</taxon>
        <taxon>Pseudomonadati</taxon>
        <taxon>Spirochaetota</taxon>
        <taxon>Spirochaetia</taxon>
        <taxon>Spirochaetales</taxon>
        <taxon>Treponemataceae</taxon>
        <taxon>Treponema</taxon>
    </lineage>
</organism>
<dbReference type="InterPro" id="IPR037066">
    <property type="entry name" value="Plug_dom_sf"/>
</dbReference>
<dbReference type="EMBL" id="FOFU01000003">
    <property type="protein sequence ID" value="SEQ25580.1"/>
    <property type="molecule type" value="Genomic_DNA"/>
</dbReference>
<dbReference type="Proteomes" id="UP000182360">
    <property type="component" value="Unassembled WGS sequence"/>
</dbReference>
<keyword evidence="3" id="KW-1134">Transmembrane beta strand</keyword>
<dbReference type="PANTHER" id="PTHR30069:SF29">
    <property type="entry name" value="HEMOGLOBIN AND HEMOGLOBIN-HAPTOGLOBIN-BINDING PROTEIN 1-RELATED"/>
    <property type="match status" value="1"/>
</dbReference>
<evidence type="ECO:0000313" key="9">
    <source>
        <dbReference type="EMBL" id="SEQ25580.1"/>
    </source>
</evidence>
<keyword evidence="4" id="KW-0812">Transmembrane</keyword>
<dbReference type="GO" id="GO:0044718">
    <property type="term" value="P:siderophore transmembrane transport"/>
    <property type="evidence" value="ECO:0007669"/>
    <property type="project" value="TreeGrafter"/>
</dbReference>
<sequence length="659" mass="74411">MTISMKHRFLFFSLFILYFLCFAEEAEILLPEITTYIPASVEQKLVITADDIESAHYESLSEIIEHCGIQMLSYGPYGLESKASIRGFTDETVRVVIDGICVNNAQNGTFDFSSLNLSAIEKIEIIRGGFTEGVEDEGSVAGVIYITMKKVELKPSLSTDVSLKTFFNSERPLDSCFQKINYEGRLAEATFLNASGTLNYAQNRYLYKTDRSNNLCNGIFGSIIETGNWKSQENAHVIDGHASCFLTHYFGNGNYFSIGDFFYAGHKNCPGEFKPINPGLQRDYNNTLSFTLWNPAVSNFCNIKNSIVWSCNNQFYKNQARAENSSHYLNAVKYTGTLEATSIAGGRVQQLAGLSTDFTNLNSTNDGKHNQWSGVIKSTTRVFAGKGWSFSFPMAAKFCVNDDKLNFAFVPKLGAAWQTNILGSDYTQLRISLDVYRMVQFPNMNDLYWNDAVLHGNPNLKPEYGWGSDLCFAVNGIQFGASESKRGTSQVSGSLTIFSDYYKDKIKWGSGTTENLSSAFYLGVDFNIEADFFNKFWILDINGEYLYNRLLDKSQKEEYGNRIMWTPDFVCTVINSFNFEFLKIKLSVSYTGKRFIANTNCEYLKPYLLVNLAAEGVELRNKFTPYIKIDNLLNWQYQSVTNFTMPGISLTLGGKYKFF</sequence>
<dbReference type="OrthoDB" id="101167at2"/>
<keyword evidence="7" id="KW-0998">Cell outer membrane</keyword>
<name>A0A1H9EIL0_9SPIR</name>